<dbReference type="AlphaFoldDB" id="A0A398CSR9"/>
<evidence type="ECO:0000313" key="1">
    <source>
        <dbReference type="EMBL" id="RIE04299.1"/>
    </source>
</evidence>
<proteinExistence type="predicted"/>
<name>A0A398CSR9_9BACL</name>
<gene>
    <name evidence="1" type="ORF">D3H35_06715</name>
</gene>
<dbReference type="Gene3D" id="3.40.50.10320">
    <property type="entry name" value="LmbE-like"/>
    <property type="match status" value="1"/>
</dbReference>
<dbReference type="SUPFAM" id="SSF102588">
    <property type="entry name" value="LmbE-like"/>
    <property type="match status" value="1"/>
</dbReference>
<dbReference type="Proteomes" id="UP000266340">
    <property type="component" value="Unassembled WGS sequence"/>
</dbReference>
<comment type="caution">
    <text evidence="1">The sequence shown here is derived from an EMBL/GenBank/DDBJ whole genome shotgun (WGS) entry which is preliminary data.</text>
</comment>
<sequence length="211" mass="24268">MWYGGTIAKLASENYEIHTLIVTDGCTSQYRDDPRLDEIIVQKQKEAITANTLLGVKQVHFGNLPDMKLDTLPHITVNEVIEKVVREIKPDIVYTHFYGDVNLDHQMVYRSTLVAVRPLPNQCVKELYCYRVASSTEWSPMLSQNTFLPNVFCDISHFIDRKIDAIKAYQTELRVYPHPRSKEYVQAQDLSVGLKYGIGPAEEFMLVRKLC</sequence>
<dbReference type="EMBL" id="QXJM01000027">
    <property type="protein sequence ID" value="RIE04299.1"/>
    <property type="molecule type" value="Genomic_DNA"/>
</dbReference>
<keyword evidence="2" id="KW-1185">Reference proteome</keyword>
<dbReference type="InterPro" id="IPR003737">
    <property type="entry name" value="GlcNAc_PI_deacetylase-related"/>
</dbReference>
<protein>
    <submittedName>
        <fullName evidence="1">PIG-L family deacetylase</fullName>
    </submittedName>
</protein>
<dbReference type="OrthoDB" id="9790023at2"/>
<dbReference type="Pfam" id="PF02585">
    <property type="entry name" value="PIG-L"/>
    <property type="match status" value="1"/>
</dbReference>
<dbReference type="RefSeq" id="WP_119148340.1">
    <property type="nucleotide sequence ID" value="NZ_QXJM01000027.1"/>
</dbReference>
<reference evidence="1 2" key="1">
    <citation type="submission" date="2018-09" db="EMBL/GenBank/DDBJ databases">
        <title>Cohnella cavernae sp. nov., isolated from a karst cave.</title>
        <authorList>
            <person name="Zhu H."/>
        </authorList>
    </citation>
    <scope>NUCLEOTIDE SEQUENCE [LARGE SCALE GENOMIC DNA]</scope>
    <source>
        <strain evidence="1 2">K2E09-144</strain>
    </source>
</reference>
<organism evidence="1 2">
    <name type="scientific">Cohnella faecalis</name>
    <dbReference type="NCBI Taxonomy" id="2315694"/>
    <lineage>
        <taxon>Bacteria</taxon>
        <taxon>Bacillati</taxon>
        <taxon>Bacillota</taxon>
        <taxon>Bacilli</taxon>
        <taxon>Bacillales</taxon>
        <taxon>Paenibacillaceae</taxon>
        <taxon>Cohnella</taxon>
    </lineage>
</organism>
<dbReference type="InterPro" id="IPR024078">
    <property type="entry name" value="LmbE-like_dom_sf"/>
</dbReference>
<accession>A0A398CSR9</accession>
<evidence type="ECO:0000313" key="2">
    <source>
        <dbReference type="Proteomes" id="UP000266340"/>
    </source>
</evidence>